<accession>A0ACA9RN59</accession>
<feature type="non-terminal residue" evidence="1">
    <location>
        <position position="78"/>
    </location>
</feature>
<name>A0ACA9RN59_9GLOM</name>
<dbReference type="EMBL" id="CAJVQC010059254">
    <property type="protein sequence ID" value="CAG8799601.1"/>
    <property type="molecule type" value="Genomic_DNA"/>
</dbReference>
<sequence>KLVAIWAAILTIPKKKQVEIHTDSNAAIKNISRGLEQTKNLQIELVKVKSYSRNKWIDKADSIAKKGVASRKIIKAKE</sequence>
<keyword evidence="2" id="KW-1185">Reference proteome</keyword>
<evidence type="ECO:0000313" key="1">
    <source>
        <dbReference type="EMBL" id="CAG8799601.1"/>
    </source>
</evidence>
<gene>
    <name evidence="1" type="ORF">RPERSI_LOCUS20755</name>
</gene>
<feature type="non-terminal residue" evidence="1">
    <location>
        <position position="1"/>
    </location>
</feature>
<proteinExistence type="predicted"/>
<organism evidence="1 2">
    <name type="scientific">Racocetra persica</name>
    <dbReference type="NCBI Taxonomy" id="160502"/>
    <lineage>
        <taxon>Eukaryota</taxon>
        <taxon>Fungi</taxon>
        <taxon>Fungi incertae sedis</taxon>
        <taxon>Mucoromycota</taxon>
        <taxon>Glomeromycotina</taxon>
        <taxon>Glomeromycetes</taxon>
        <taxon>Diversisporales</taxon>
        <taxon>Gigasporaceae</taxon>
        <taxon>Racocetra</taxon>
    </lineage>
</organism>
<protein>
    <submittedName>
        <fullName evidence="1">26605_t:CDS:1</fullName>
    </submittedName>
</protein>
<comment type="caution">
    <text evidence="1">The sequence shown here is derived from an EMBL/GenBank/DDBJ whole genome shotgun (WGS) entry which is preliminary data.</text>
</comment>
<dbReference type="Proteomes" id="UP000789920">
    <property type="component" value="Unassembled WGS sequence"/>
</dbReference>
<evidence type="ECO:0000313" key="2">
    <source>
        <dbReference type="Proteomes" id="UP000789920"/>
    </source>
</evidence>
<reference evidence="1" key="1">
    <citation type="submission" date="2021-06" db="EMBL/GenBank/DDBJ databases">
        <authorList>
            <person name="Kallberg Y."/>
            <person name="Tangrot J."/>
            <person name="Rosling A."/>
        </authorList>
    </citation>
    <scope>NUCLEOTIDE SEQUENCE</scope>
    <source>
        <strain evidence="1">MA461A</strain>
    </source>
</reference>